<sequence length="78" mass="9026">MQSKDVIKHCTLEFRCPLKWQVLELTNEAGVRYCGECCKNVYYCQTKVELDKALSEGKCVALKIELEEPDFDDELMGF</sequence>
<dbReference type="EMBL" id="BAET01000014">
    <property type="protein sequence ID" value="GAB55798.1"/>
    <property type="molecule type" value="Genomic_DNA"/>
</dbReference>
<dbReference type="OrthoDB" id="6400497at2"/>
<dbReference type="eggNOG" id="ENOG5033EEB">
    <property type="taxonomic scope" value="Bacteria"/>
</dbReference>
<protein>
    <submittedName>
        <fullName evidence="1">Uncharacterized protein</fullName>
    </submittedName>
</protein>
<reference evidence="1 2" key="2">
    <citation type="journal article" date="2017" name="Antonie Van Leeuwenhoek">
        <title>Rhizobium rhizosphaerae sp. nov., a novel species isolated from rice rhizosphere.</title>
        <authorList>
            <person name="Zhao J.J."/>
            <person name="Zhang J."/>
            <person name="Zhang R.J."/>
            <person name="Zhang C.W."/>
            <person name="Yin H.Q."/>
            <person name="Zhang X.X."/>
        </authorList>
    </citation>
    <scope>NUCLEOTIDE SEQUENCE [LARGE SCALE GENOMIC DNA]</scope>
    <source>
        <strain evidence="1 2">ACAM 611</strain>
    </source>
</reference>
<evidence type="ECO:0000313" key="1">
    <source>
        <dbReference type="EMBL" id="GAB55798.1"/>
    </source>
</evidence>
<reference evidence="1 2" key="1">
    <citation type="journal article" date="2012" name="J. Bacteriol.">
        <title>Genome sequence of proteorhodopsin-containing sea ice bacterium Glaciecola punicea ACAM 611T.</title>
        <authorList>
            <person name="Qin Q.-L."/>
            <person name="Xie B.-B."/>
            <person name="Shu Y.-L."/>
            <person name="Rong J.-C."/>
            <person name="Zhao D.-L."/>
            <person name="Zhang X.-Y."/>
            <person name="Chen X.-L."/>
            <person name="Zhou B.-C."/>
            <person name="Zhanga Y.-Z."/>
        </authorList>
    </citation>
    <scope>NUCLEOTIDE SEQUENCE [LARGE SCALE GENOMIC DNA]</scope>
    <source>
        <strain evidence="1 2">ACAM 611</strain>
    </source>
</reference>
<proteinExistence type="predicted"/>
<dbReference type="AlphaFoldDB" id="H5TBX1"/>
<keyword evidence="2" id="KW-1185">Reference proteome</keyword>
<accession>H5TBX1</accession>
<comment type="caution">
    <text evidence="1">The sequence shown here is derived from an EMBL/GenBank/DDBJ whole genome shotgun (WGS) entry which is preliminary data.</text>
</comment>
<organism evidence="1 2">
    <name type="scientific">Glaciecola punicea ACAM 611</name>
    <dbReference type="NCBI Taxonomy" id="1121923"/>
    <lineage>
        <taxon>Bacteria</taxon>
        <taxon>Pseudomonadati</taxon>
        <taxon>Pseudomonadota</taxon>
        <taxon>Gammaproteobacteria</taxon>
        <taxon>Alteromonadales</taxon>
        <taxon>Alteromonadaceae</taxon>
        <taxon>Glaciecola</taxon>
    </lineage>
</organism>
<evidence type="ECO:0000313" key="2">
    <source>
        <dbReference type="Proteomes" id="UP000053586"/>
    </source>
</evidence>
<gene>
    <name evidence="1" type="ORF">GPUN_1682</name>
</gene>
<dbReference type="Proteomes" id="UP000053586">
    <property type="component" value="Unassembled WGS sequence"/>
</dbReference>
<name>H5TBX1_9ALTE</name>
<dbReference type="RefSeq" id="WP_006005237.1">
    <property type="nucleotide sequence ID" value="NZ_BAET01000014.1"/>
</dbReference>